<dbReference type="Proteomes" id="UP001058974">
    <property type="component" value="Chromosome 5"/>
</dbReference>
<keyword evidence="2" id="KW-0479">Metal-binding</keyword>
<evidence type="ECO:0000256" key="4">
    <source>
        <dbReference type="ARBA" id="ARBA00022771"/>
    </source>
</evidence>
<evidence type="ECO:0000256" key="10">
    <source>
        <dbReference type="SAM" id="MobiDB-lite"/>
    </source>
</evidence>
<dbReference type="PROSITE" id="PS51192">
    <property type="entry name" value="HELICASE_ATP_BIND_1"/>
    <property type="match status" value="1"/>
</dbReference>
<evidence type="ECO:0000256" key="1">
    <source>
        <dbReference type="ARBA" id="ARBA00008438"/>
    </source>
</evidence>
<evidence type="ECO:0000259" key="12">
    <source>
        <dbReference type="PROSITE" id="PS51192"/>
    </source>
</evidence>
<dbReference type="GO" id="GO:0005634">
    <property type="term" value="C:nucleus"/>
    <property type="evidence" value="ECO:0007669"/>
    <property type="project" value="TreeGrafter"/>
</dbReference>
<dbReference type="AlphaFoldDB" id="A0A9D4WRV7"/>
<evidence type="ECO:0000256" key="3">
    <source>
        <dbReference type="ARBA" id="ARBA00022741"/>
    </source>
</evidence>
<dbReference type="InterPro" id="IPR027417">
    <property type="entry name" value="P-loop_NTPase"/>
</dbReference>
<dbReference type="GO" id="GO:0008094">
    <property type="term" value="F:ATP-dependent activity, acting on DNA"/>
    <property type="evidence" value="ECO:0007669"/>
    <property type="project" value="TreeGrafter"/>
</dbReference>
<evidence type="ECO:0008006" key="15">
    <source>
        <dbReference type="Google" id="ProtNLM"/>
    </source>
</evidence>
<evidence type="ECO:0000313" key="14">
    <source>
        <dbReference type="Proteomes" id="UP001058974"/>
    </source>
</evidence>
<dbReference type="InterPro" id="IPR038718">
    <property type="entry name" value="SNF2-like_sf"/>
</dbReference>
<dbReference type="InterPro" id="IPR050628">
    <property type="entry name" value="SNF2_RAD54_helicase_TF"/>
</dbReference>
<dbReference type="SMART" id="SM00487">
    <property type="entry name" value="DEXDc"/>
    <property type="match status" value="1"/>
</dbReference>
<keyword evidence="14" id="KW-1185">Reference proteome</keyword>
<comment type="similarity">
    <text evidence="1">Belongs to the SNF2/RAD54 helicase family. RAD16 subfamily.</text>
</comment>
<dbReference type="Pfam" id="PF00176">
    <property type="entry name" value="SNF2-rel_dom"/>
    <property type="match status" value="1"/>
</dbReference>
<dbReference type="SUPFAM" id="SSF52540">
    <property type="entry name" value="P-loop containing nucleoside triphosphate hydrolases"/>
    <property type="match status" value="2"/>
</dbReference>
<evidence type="ECO:0000256" key="7">
    <source>
        <dbReference type="ARBA" id="ARBA00022833"/>
    </source>
</evidence>
<keyword evidence="6" id="KW-0347">Helicase</keyword>
<dbReference type="InterPro" id="IPR000330">
    <property type="entry name" value="SNF2_N"/>
</dbReference>
<evidence type="ECO:0000256" key="5">
    <source>
        <dbReference type="ARBA" id="ARBA00022801"/>
    </source>
</evidence>
<dbReference type="GO" id="GO:0006281">
    <property type="term" value="P:DNA repair"/>
    <property type="evidence" value="ECO:0007669"/>
    <property type="project" value="TreeGrafter"/>
</dbReference>
<dbReference type="GO" id="GO:0005524">
    <property type="term" value="F:ATP binding"/>
    <property type="evidence" value="ECO:0007669"/>
    <property type="project" value="UniProtKB-KW"/>
</dbReference>
<dbReference type="GO" id="GO:0004386">
    <property type="term" value="F:helicase activity"/>
    <property type="evidence" value="ECO:0007669"/>
    <property type="project" value="UniProtKB-KW"/>
</dbReference>
<evidence type="ECO:0000256" key="9">
    <source>
        <dbReference type="PROSITE-ProRule" id="PRU00175"/>
    </source>
</evidence>
<accession>A0A9D4WRV7</accession>
<dbReference type="InterPro" id="IPR014001">
    <property type="entry name" value="Helicase_ATP-bd"/>
</dbReference>
<evidence type="ECO:0000259" key="11">
    <source>
        <dbReference type="PROSITE" id="PS50089"/>
    </source>
</evidence>
<keyword evidence="4 9" id="KW-0863">Zinc-finger</keyword>
<dbReference type="Gene3D" id="3.30.40.10">
    <property type="entry name" value="Zinc/RING finger domain, C3HC4 (zinc finger)"/>
    <property type="match status" value="1"/>
</dbReference>
<dbReference type="GO" id="GO:0016787">
    <property type="term" value="F:hydrolase activity"/>
    <property type="evidence" value="ECO:0007669"/>
    <property type="project" value="UniProtKB-KW"/>
</dbReference>
<protein>
    <recommendedName>
        <fullName evidence="15">Helicase-like transcription factor CHR28</fullName>
    </recommendedName>
</protein>
<dbReference type="SUPFAM" id="SSF57850">
    <property type="entry name" value="RING/U-box"/>
    <property type="match status" value="1"/>
</dbReference>
<evidence type="ECO:0000256" key="8">
    <source>
        <dbReference type="ARBA" id="ARBA00022840"/>
    </source>
</evidence>
<comment type="caution">
    <text evidence="13">The sequence shown here is derived from an EMBL/GenBank/DDBJ whole genome shotgun (WGS) entry which is preliminary data.</text>
</comment>
<proteinExistence type="inferred from homology"/>
<sequence length="674" mass="75479">MQKCTKSALETLDLDDDPLSENGVMKKESNMCQDTCNRNAITGVNLSVHTKGTPSAGTLVVCPASVLRQWADELHNKVTCKANLSVLVYHGSSRTKDPYELAKYDFVLTTYSIVSMEVPKQPLVDKDDVEKETYEDHAMPSKKRKCPPSSKSGKKKALDSMMLEDAARPLAKAAWFRVVLDEAQSIKNHRTQVARACWGLRAKRRWCLSGTPIQNSIDDLYSYFRFLRYDPYAVYTSFCSTIKIPISRNPSKGYRKLQTILKTIMLRRTKGSLLDGEPIISLPTKYVELKKVEFSQEERDFYSKLEADSRAQFQEYADVGTVKQNYVNILLMLLRLRQACDHPQLVKRYNSTTLRKSSVETEKQLFLLKCLEASLALCGICNDAPEDAVVSVCGHVFYNQCICEHLTGEDNQCPATNCKTRLSTSSVFPKATLNSSLSDQSCDLLLGYSGSEVEDSESCSQTKPYNSSKTKAALEVLQSLFKPQCRTSQENCVLSTSKESTDCSSTSADSGKSSSDVPKKKTMLIEKGTNNLAFGHHSPHYPQNPNQSNHELKHQNQICNQNHLRKPSETFTEPLGAGFEKVVEREDTGLDVDNKVASDIGENNITSNILSLELDAWEDSLVKLLDEIDEPYTSFKAPALRKIQDKNQSRFSFARQDDSLNKTSVLQQSGIPNN</sequence>
<dbReference type="Gene3D" id="3.40.50.10810">
    <property type="entry name" value="Tandem AAA-ATPase domain"/>
    <property type="match status" value="2"/>
</dbReference>
<dbReference type="CDD" id="cd18008">
    <property type="entry name" value="DEXDc_SHPRH-like"/>
    <property type="match status" value="1"/>
</dbReference>
<feature type="domain" description="RING-type" evidence="11">
    <location>
        <begin position="378"/>
        <end position="417"/>
    </location>
</feature>
<dbReference type="InterPro" id="IPR001841">
    <property type="entry name" value="Znf_RING"/>
</dbReference>
<dbReference type="PROSITE" id="PS50089">
    <property type="entry name" value="ZF_RING_2"/>
    <property type="match status" value="1"/>
</dbReference>
<feature type="region of interest" description="Disordered" evidence="10">
    <location>
        <begin position="130"/>
        <end position="157"/>
    </location>
</feature>
<name>A0A9D4WRV7_PEA</name>
<dbReference type="Pfam" id="PF00097">
    <property type="entry name" value="zf-C3HC4"/>
    <property type="match status" value="1"/>
</dbReference>
<dbReference type="InterPro" id="IPR013083">
    <property type="entry name" value="Znf_RING/FYVE/PHD"/>
</dbReference>
<organism evidence="13 14">
    <name type="scientific">Pisum sativum</name>
    <name type="common">Garden pea</name>
    <name type="synonym">Lathyrus oleraceus</name>
    <dbReference type="NCBI Taxonomy" id="3888"/>
    <lineage>
        <taxon>Eukaryota</taxon>
        <taxon>Viridiplantae</taxon>
        <taxon>Streptophyta</taxon>
        <taxon>Embryophyta</taxon>
        <taxon>Tracheophyta</taxon>
        <taxon>Spermatophyta</taxon>
        <taxon>Magnoliopsida</taxon>
        <taxon>eudicotyledons</taxon>
        <taxon>Gunneridae</taxon>
        <taxon>Pentapetalae</taxon>
        <taxon>rosids</taxon>
        <taxon>fabids</taxon>
        <taxon>Fabales</taxon>
        <taxon>Fabaceae</taxon>
        <taxon>Papilionoideae</taxon>
        <taxon>50 kb inversion clade</taxon>
        <taxon>NPAAA clade</taxon>
        <taxon>Hologalegina</taxon>
        <taxon>IRL clade</taxon>
        <taxon>Fabeae</taxon>
        <taxon>Lathyrus</taxon>
    </lineage>
</organism>
<keyword evidence="8" id="KW-0067">ATP-binding</keyword>
<feature type="region of interest" description="Disordered" evidence="10">
    <location>
        <begin position="499"/>
        <end position="519"/>
    </location>
</feature>
<feature type="domain" description="Helicase ATP-binding" evidence="12">
    <location>
        <begin position="57"/>
        <end position="230"/>
    </location>
</feature>
<feature type="compositionally biased region" description="Low complexity" evidence="10">
    <location>
        <begin position="502"/>
        <end position="516"/>
    </location>
</feature>
<feature type="compositionally biased region" description="Basic and acidic residues" evidence="10">
    <location>
        <begin position="130"/>
        <end position="139"/>
    </location>
</feature>
<keyword evidence="3" id="KW-0547">Nucleotide-binding</keyword>
<evidence type="ECO:0000256" key="6">
    <source>
        <dbReference type="ARBA" id="ARBA00022806"/>
    </source>
</evidence>
<dbReference type="InterPro" id="IPR018957">
    <property type="entry name" value="Znf_C3HC4_RING-type"/>
</dbReference>
<evidence type="ECO:0000256" key="2">
    <source>
        <dbReference type="ARBA" id="ARBA00022723"/>
    </source>
</evidence>
<dbReference type="PANTHER" id="PTHR45626">
    <property type="entry name" value="TRANSCRIPTION TERMINATION FACTOR 2-RELATED"/>
    <property type="match status" value="1"/>
</dbReference>
<dbReference type="Gramene" id="Psat05G0312700-T1">
    <property type="protein sequence ID" value="KAI5406722.1"/>
    <property type="gene ID" value="KIW84_053127"/>
</dbReference>
<reference evidence="13 14" key="1">
    <citation type="journal article" date="2022" name="Nat. Genet.">
        <title>Improved pea reference genome and pan-genome highlight genomic features and evolutionary characteristics.</title>
        <authorList>
            <person name="Yang T."/>
            <person name="Liu R."/>
            <person name="Luo Y."/>
            <person name="Hu S."/>
            <person name="Wang D."/>
            <person name="Wang C."/>
            <person name="Pandey M.K."/>
            <person name="Ge S."/>
            <person name="Xu Q."/>
            <person name="Li N."/>
            <person name="Li G."/>
            <person name="Huang Y."/>
            <person name="Saxena R.K."/>
            <person name="Ji Y."/>
            <person name="Li M."/>
            <person name="Yan X."/>
            <person name="He Y."/>
            <person name="Liu Y."/>
            <person name="Wang X."/>
            <person name="Xiang C."/>
            <person name="Varshney R.K."/>
            <person name="Ding H."/>
            <person name="Gao S."/>
            <person name="Zong X."/>
        </authorList>
    </citation>
    <scope>NUCLEOTIDE SEQUENCE [LARGE SCALE GENOMIC DNA]</scope>
    <source>
        <strain evidence="13 14">cv. Zhongwan 6</strain>
    </source>
</reference>
<gene>
    <name evidence="13" type="ORF">KIW84_053127</name>
</gene>
<evidence type="ECO:0000313" key="13">
    <source>
        <dbReference type="EMBL" id="KAI5406722.1"/>
    </source>
</evidence>
<dbReference type="FunFam" id="3.40.50.10810:FF:000068">
    <property type="entry name" value="SNF2 domain-containing protein / helicase domain-containing protein / zinc finger protein-like protein"/>
    <property type="match status" value="1"/>
</dbReference>
<dbReference type="PANTHER" id="PTHR45626:SF16">
    <property type="entry name" value="ATP-DEPENDENT HELICASE ULS1"/>
    <property type="match status" value="1"/>
</dbReference>
<keyword evidence="7" id="KW-0862">Zinc</keyword>
<keyword evidence="5" id="KW-0378">Hydrolase</keyword>
<dbReference type="GO" id="GO:0008270">
    <property type="term" value="F:zinc ion binding"/>
    <property type="evidence" value="ECO:0007669"/>
    <property type="project" value="UniProtKB-KW"/>
</dbReference>
<dbReference type="EMBL" id="JAMSHJ010000005">
    <property type="protein sequence ID" value="KAI5406722.1"/>
    <property type="molecule type" value="Genomic_DNA"/>
</dbReference>